<feature type="signal peptide" evidence="1">
    <location>
        <begin position="1"/>
        <end position="30"/>
    </location>
</feature>
<dbReference type="Proteomes" id="UP001592528">
    <property type="component" value="Unassembled WGS sequence"/>
</dbReference>
<reference evidence="2 3" key="1">
    <citation type="submission" date="2024-09" db="EMBL/GenBank/DDBJ databases">
        <authorList>
            <person name="Lee S.D."/>
        </authorList>
    </citation>
    <scope>NUCLEOTIDE SEQUENCE [LARGE SCALE GENOMIC DNA]</scope>
    <source>
        <strain evidence="2 3">N1-5</strain>
    </source>
</reference>
<dbReference type="RefSeq" id="WP_030248635.1">
    <property type="nucleotide sequence ID" value="NZ_JBHEZZ010000034.1"/>
</dbReference>
<gene>
    <name evidence="2" type="ORF">ACEZDJ_36745</name>
</gene>
<evidence type="ECO:0000313" key="2">
    <source>
        <dbReference type="EMBL" id="MFC1406849.1"/>
    </source>
</evidence>
<feature type="chain" id="PRO_5045140664" description="DUF3344 domain-containing protein" evidence="1">
    <location>
        <begin position="31"/>
        <end position="406"/>
    </location>
</feature>
<evidence type="ECO:0000313" key="3">
    <source>
        <dbReference type="Proteomes" id="UP001592528"/>
    </source>
</evidence>
<sequence length="406" mass="43541">MTTPRSRKLIRATVAVAVAGAAAASQLVFASGSGALAPARPGPLPVTRAGDSTGQHPIPMKTRYQADMNGSITRIANTLMTCDEKKPPVTPGVASCLDARKGIGQGIYNNNYIMRYVNQYPGKFKLPASEGGGYETLYSSSGAVMNLSKGSDIKYARLYWGGTRGLGNDVLPLTKVDGVLFKGAKDKTYHEVNTDDNDLGYMTGIGTGNAMEHGYQASADVTDIVRKNGNGNYIVADMDSKVQSHSWGGWTLVVAYENCDLPYRHITLDDGFQIELPKSAPIKVDISDLKTPASGPIKSVLGYVAYDGDRTYTGDTVTVKSTNGPLTQLSLPEKPANDFMNSTIIDNAGTVAGARTPNYVNQMGYDSNRLDISDLMRNGDTGLEFTFDTKLDGYQIGAIFSYTDLE</sequence>
<keyword evidence="3" id="KW-1185">Reference proteome</keyword>
<proteinExistence type="predicted"/>
<comment type="caution">
    <text evidence="2">The sequence shown here is derived from an EMBL/GenBank/DDBJ whole genome shotgun (WGS) entry which is preliminary data.</text>
</comment>
<organism evidence="2 3">
    <name type="scientific">Streptacidiphilus cavernicola</name>
    <dbReference type="NCBI Taxonomy" id="3342716"/>
    <lineage>
        <taxon>Bacteria</taxon>
        <taxon>Bacillati</taxon>
        <taxon>Actinomycetota</taxon>
        <taxon>Actinomycetes</taxon>
        <taxon>Kitasatosporales</taxon>
        <taxon>Streptomycetaceae</taxon>
        <taxon>Streptacidiphilus</taxon>
    </lineage>
</organism>
<keyword evidence="1" id="KW-0732">Signal</keyword>
<accession>A0ABV6UZF9</accession>
<evidence type="ECO:0000256" key="1">
    <source>
        <dbReference type="SAM" id="SignalP"/>
    </source>
</evidence>
<protein>
    <recommendedName>
        <fullName evidence="4">DUF3344 domain-containing protein</fullName>
    </recommendedName>
</protein>
<name>A0ABV6UZF9_9ACTN</name>
<evidence type="ECO:0008006" key="4">
    <source>
        <dbReference type="Google" id="ProtNLM"/>
    </source>
</evidence>
<dbReference type="EMBL" id="JBHEZZ010000034">
    <property type="protein sequence ID" value="MFC1406849.1"/>
    <property type="molecule type" value="Genomic_DNA"/>
</dbReference>